<feature type="region of interest" description="Disordered" evidence="1">
    <location>
        <begin position="572"/>
        <end position="596"/>
    </location>
</feature>
<proteinExistence type="predicted"/>
<feature type="compositionally biased region" description="Basic and acidic residues" evidence="1">
    <location>
        <begin position="709"/>
        <end position="724"/>
    </location>
</feature>
<dbReference type="Proteomes" id="UP001652660">
    <property type="component" value="Chromosome 6c"/>
</dbReference>
<feature type="domain" description="Transposase (putative) gypsy type" evidence="2">
    <location>
        <begin position="147"/>
        <end position="212"/>
    </location>
</feature>
<evidence type="ECO:0000256" key="1">
    <source>
        <dbReference type="SAM" id="MobiDB-lite"/>
    </source>
</evidence>
<dbReference type="InterPro" id="IPR007321">
    <property type="entry name" value="Transposase_28"/>
</dbReference>
<dbReference type="RefSeq" id="XP_071908475.1">
    <property type="nucleotide sequence ID" value="XM_072052374.1"/>
</dbReference>
<feature type="region of interest" description="Disordered" evidence="1">
    <location>
        <begin position="1"/>
        <end position="68"/>
    </location>
</feature>
<feature type="region of interest" description="Disordered" evidence="1">
    <location>
        <begin position="336"/>
        <end position="423"/>
    </location>
</feature>
<dbReference type="PANTHER" id="PTHR31099">
    <property type="entry name" value="OS06G0165300 PROTEIN"/>
    <property type="match status" value="1"/>
</dbReference>
<dbReference type="Pfam" id="PF04195">
    <property type="entry name" value="Transposase_28"/>
    <property type="match status" value="1"/>
</dbReference>
<accession>A0ABM4UMG8</accession>
<dbReference type="PANTHER" id="PTHR31099:SF28">
    <property type="entry name" value="F5J5.12"/>
    <property type="match status" value="1"/>
</dbReference>
<protein>
    <recommendedName>
        <fullName evidence="2">Transposase (putative) gypsy type domain-containing protein</fullName>
    </recommendedName>
</protein>
<evidence type="ECO:0000313" key="3">
    <source>
        <dbReference type="Proteomes" id="UP001652660"/>
    </source>
</evidence>
<evidence type="ECO:0000259" key="2">
    <source>
        <dbReference type="Pfam" id="PF04195"/>
    </source>
</evidence>
<feature type="compositionally biased region" description="Low complexity" evidence="1">
    <location>
        <begin position="374"/>
        <end position="395"/>
    </location>
</feature>
<keyword evidence="3" id="KW-1185">Reference proteome</keyword>
<dbReference type="GeneID" id="140008351"/>
<name>A0ABM4UMG8_COFAR</name>
<feature type="compositionally biased region" description="Low complexity" evidence="1">
    <location>
        <begin position="50"/>
        <end position="67"/>
    </location>
</feature>
<gene>
    <name evidence="4" type="primary">LOC140008351</name>
</gene>
<feature type="compositionally biased region" description="Acidic residues" evidence="1">
    <location>
        <begin position="692"/>
        <end position="706"/>
    </location>
</feature>
<feature type="compositionally biased region" description="Basic and acidic residues" evidence="1">
    <location>
        <begin position="572"/>
        <end position="585"/>
    </location>
</feature>
<evidence type="ECO:0000313" key="4">
    <source>
        <dbReference type="RefSeq" id="XP_071908475.1"/>
    </source>
</evidence>
<organism evidence="3 4">
    <name type="scientific">Coffea arabica</name>
    <name type="common">Arabian coffee</name>
    <dbReference type="NCBI Taxonomy" id="13443"/>
    <lineage>
        <taxon>Eukaryota</taxon>
        <taxon>Viridiplantae</taxon>
        <taxon>Streptophyta</taxon>
        <taxon>Embryophyta</taxon>
        <taxon>Tracheophyta</taxon>
        <taxon>Spermatophyta</taxon>
        <taxon>Magnoliopsida</taxon>
        <taxon>eudicotyledons</taxon>
        <taxon>Gunneridae</taxon>
        <taxon>Pentapetalae</taxon>
        <taxon>asterids</taxon>
        <taxon>lamiids</taxon>
        <taxon>Gentianales</taxon>
        <taxon>Rubiaceae</taxon>
        <taxon>Ixoroideae</taxon>
        <taxon>Gardenieae complex</taxon>
        <taxon>Bertiereae - Coffeeae clade</taxon>
        <taxon>Coffeeae</taxon>
        <taxon>Coffea</taxon>
    </lineage>
</organism>
<feature type="region of interest" description="Disordered" evidence="1">
    <location>
        <begin position="692"/>
        <end position="743"/>
    </location>
</feature>
<reference evidence="4" key="1">
    <citation type="submission" date="2025-08" db="UniProtKB">
        <authorList>
            <consortium name="RefSeq"/>
        </authorList>
    </citation>
    <scope>IDENTIFICATION</scope>
    <source>
        <tissue evidence="4">Leaves</tissue>
    </source>
</reference>
<sequence length="743" mass="81376">MAKTAKTHKETVTPSYQTEVRADPEEEATTSSSEGSAQSSEEGSTEVRAGEIASELESSEISEGGSEVEYNTELGTEIPHDEGVPEPVAPVDVADIDFGQMPKFRSRVGRDRAMRVVDKYPFRPWYEVLPPEADDTAAEPPFGMVAVYVQQLEAGLRMPTSRFLRDLLRHFRVRITQLTPNAIRIIVGFEMLCRHQEVTPSVDLFRRCYTLKAHASDKGWFYVGNRNNAIPKLVIGAPSSIKNWKRDYFFVSGVDFPRGFWWRPIKAKADPSAGDAEEESFQKLMKSGLRLFSHDYPEAVLVDGGISRAVINTTKTPFFSIKLEKPLTKLSDLVVSGSSEVAKRQKRKSSDETSAPPPKKKSQGPAAKTSAPKGTSTKAGQSSSATTATGSTSSAPEGVPLGVVKIVTPPSGRGKQLKPPVNPVSGTSLWNRFHSPPVFSGDEKTHSGNHWCPNWKISVNDRCQHPRVAQELIMHSILPRDLEFMKKLSPAELVQSLMVTTASTSAFAAEMAHRYCALVDEQDTGKLQNQISKLEKQLAVSESEKAELERRLKEAEVKDEEAVATVNSLRSALEEEQKRGDEAKKSHQQALDSAGASAVDEFRRSEAFTRDLGQLLTPNFMFGFTSAIDEAAAHLAPEALESLKNHTSYNENSKELCDRMAEGLQAGRDLAEVQAEFNKWLYEIDEVFEGVEEEETGEDAGGDEAGGDVGKEPGDEVHPGGKEAEEMDAQEGAKTGDAADTGV</sequence>
<feature type="compositionally biased region" description="Low complexity" evidence="1">
    <location>
        <begin position="29"/>
        <end position="42"/>
    </location>
</feature>